<dbReference type="Proteomes" id="UP000825890">
    <property type="component" value="Unassembled WGS sequence"/>
</dbReference>
<sequence length="151" mass="16821">MADPAALALQVGVLIKNLIEYGHEVKGAQDQITSLCRELSALRGVLEDIKSQRSHKIADNGLSDCVANARSIVDDLLHRMQISGSRFERAKQSWLWPFKQKEIEQVLARLARINTSIIMIMMGAQQSAALDMQTLKDELRSLTGIVSSELY</sequence>
<organism evidence="1 2">
    <name type="scientific">Cercospora kikuchii</name>
    <dbReference type="NCBI Taxonomy" id="84275"/>
    <lineage>
        <taxon>Eukaryota</taxon>
        <taxon>Fungi</taxon>
        <taxon>Dikarya</taxon>
        <taxon>Ascomycota</taxon>
        <taxon>Pezizomycotina</taxon>
        <taxon>Dothideomycetes</taxon>
        <taxon>Dothideomycetidae</taxon>
        <taxon>Mycosphaerellales</taxon>
        <taxon>Mycosphaerellaceae</taxon>
        <taxon>Cercospora</taxon>
    </lineage>
</organism>
<proteinExistence type="predicted"/>
<dbReference type="EMBL" id="BOLY01000008">
    <property type="protein sequence ID" value="GIZ48236.1"/>
    <property type="molecule type" value="Genomic_DNA"/>
</dbReference>
<dbReference type="RefSeq" id="XP_044662723.1">
    <property type="nucleotide sequence ID" value="XM_044806788.1"/>
</dbReference>
<dbReference type="AlphaFoldDB" id="A0A9P3CSW7"/>
<comment type="caution">
    <text evidence="1">The sequence shown here is derived from an EMBL/GenBank/DDBJ whole genome shotgun (WGS) entry which is preliminary data.</text>
</comment>
<protein>
    <recommendedName>
        <fullName evidence="3">Fungal N-terminal domain-containing protein</fullName>
    </recommendedName>
</protein>
<evidence type="ECO:0000313" key="1">
    <source>
        <dbReference type="EMBL" id="GIZ48236.1"/>
    </source>
</evidence>
<evidence type="ECO:0000313" key="2">
    <source>
        <dbReference type="Proteomes" id="UP000825890"/>
    </source>
</evidence>
<keyword evidence="2" id="KW-1185">Reference proteome</keyword>
<evidence type="ECO:0008006" key="3">
    <source>
        <dbReference type="Google" id="ProtNLM"/>
    </source>
</evidence>
<gene>
    <name evidence="1" type="ORF">CKM354_001130400</name>
</gene>
<accession>A0A9P3CSW7</accession>
<dbReference type="OrthoDB" id="10607985at2759"/>
<name>A0A9P3CSW7_9PEZI</name>
<reference evidence="1 2" key="1">
    <citation type="submission" date="2021-01" db="EMBL/GenBank/DDBJ databases">
        <title>Cercospora kikuchii MAFF 305040 whole genome shotgun sequence.</title>
        <authorList>
            <person name="Kashiwa T."/>
            <person name="Suzuki T."/>
        </authorList>
    </citation>
    <scope>NUCLEOTIDE SEQUENCE [LARGE SCALE GENOMIC DNA]</scope>
    <source>
        <strain evidence="1 2">MAFF 305040</strain>
    </source>
</reference>
<dbReference type="GeneID" id="68296879"/>